<organism evidence="1 2">
    <name type="scientific">candidate division WOR-1 bacterium RIFOXYC2_FULL_41_25</name>
    <dbReference type="NCBI Taxonomy" id="1802586"/>
    <lineage>
        <taxon>Bacteria</taxon>
        <taxon>Bacillati</taxon>
        <taxon>Saganbacteria</taxon>
    </lineage>
</organism>
<accession>A0A1F4TNE2</accession>
<gene>
    <name evidence="1" type="ORF">A2462_01380</name>
</gene>
<evidence type="ECO:0000313" key="2">
    <source>
        <dbReference type="Proteomes" id="UP000177309"/>
    </source>
</evidence>
<dbReference type="InterPro" id="IPR019707">
    <property type="entry name" value="DUF2582"/>
</dbReference>
<dbReference type="EMBL" id="MEUI01000024">
    <property type="protein sequence ID" value="OGC34050.1"/>
    <property type="molecule type" value="Genomic_DNA"/>
</dbReference>
<dbReference type="AlphaFoldDB" id="A0A1F4TNE2"/>
<evidence type="ECO:0008006" key="3">
    <source>
        <dbReference type="Google" id="ProtNLM"/>
    </source>
</evidence>
<protein>
    <recommendedName>
        <fullName evidence="3">Winged helix-turn-helix domain-containing protein</fullName>
    </recommendedName>
</protein>
<comment type="caution">
    <text evidence="1">The sequence shown here is derived from an EMBL/GenBank/DDBJ whole genome shotgun (WGS) entry which is preliminary data.</text>
</comment>
<dbReference type="Proteomes" id="UP000177309">
    <property type="component" value="Unassembled WGS sequence"/>
</dbReference>
<sequence length="77" mass="8702">MLRDKIGEVAGKIWQVLGKKGEISLAQLPKVIDEKSDLAYQGLGWLAHEGKVFYTTKDKKHFVALTTPEQDIYKTIN</sequence>
<dbReference type="Pfam" id="PF10771">
    <property type="entry name" value="DUF2582"/>
    <property type="match status" value="1"/>
</dbReference>
<dbReference type="InterPro" id="IPR036388">
    <property type="entry name" value="WH-like_DNA-bd_sf"/>
</dbReference>
<reference evidence="1 2" key="1">
    <citation type="journal article" date="2016" name="Nat. Commun.">
        <title>Thousands of microbial genomes shed light on interconnected biogeochemical processes in an aquifer system.</title>
        <authorList>
            <person name="Anantharaman K."/>
            <person name="Brown C.T."/>
            <person name="Hug L.A."/>
            <person name="Sharon I."/>
            <person name="Castelle C.J."/>
            <person name="Probst A.J."/>
            <person name="Thomas B.C."/>
            <person name="Singh A."/>
            <person name="Wilkins M.J."/>
            <person name="Karaoz U."/>
            <person name="Brodie E.L."/>
            <person name="Williams K.H."/>
            <person name="Hubbard S.S."/>
            <person name="Banfield J.F."/>
        </authorList>
    </citation>
    <scope>NUCLEOTIDE SEQUENCE [LARGE SCALE GENOMIC DNA]</scope>
</reference>
<evidence type="ECO:0000313" key="1">
    <source>
        <dbReference type="EMBL" id="OGC34050.1"/>
    </source>
</evidence>
<proteinExistence type="predicted"/>
<name>A0A1F4TNE2_UNCSA</name>
<dbReference type="Gene3D" id="1.10.10.10">
    <property type="entry name" value="Winged helix-like DNA-binding domain superfamily/Winged helix DNA-binding domain"/>
    <property type="match status" value="1"/>
</dbReference>